<name>A0A2U3E8L0_PURLI</name>
<gene>
    <name evidence="1" type="ORF">PCL_12214</name>
</gene>
<reference evidence="1 2" key="1">
    <citation type="journal article" date="2016" name="Front. Microbiol.">
        <title>Genome and transcriptome sequences reveal the specific parasitism of the nematophagous Purpureocillium lilacinum 36-1.</title>
        <authorList>
            <person name="Xie J."/>
            <person name="Li S."/>
            <person name="Mo C."/>
            <person name="Xiao X."/>
            <person name="Peng D."/>
            <person name="Wang G."/>
            <person name="Xiao Y."/>
        </authorList>
    </citation>
    <scope>NUCLEOTIDE SEQUENCE [LARGE SCALE GENOMIC DNA]</scope>
    <source>
        <strain evidence="1 2">36-1</strain>
    </source>
</reference>
<accession>A0A2U3E8L0</accession>
<dbReference type="EMBL" id="LCWV01000008">
    <property type="protein sequence ID" value="PWI70846.1"/>
    <property type="molecule type" value="Genomic_DNA"/>
</dbReference>
<dbReference type="AlphaFoldDB" id="A0A2U3E8L0"/>
<evidence type="ECO:0000313" key="1">
    <source>
        <dbReference type="EMBL" id="PWI70846.1"/>
    </source>
</evidence>
<organism evidence="1 2">
    <name type="scientific">Purpureocillium lilacinum</name>
    <name type="common">Paecilomyces lilacinus</name>
    <dbReference type="NCBI Taxonomy" id="33203"/>
    <lineage>
        <taxon>Eukaryota</taxon>
        <taxon>Fungi</taxon>
        <taxon>Dikarya</taxon>
        <taxon>Ascomycota</taxon>
        <taxon>Pezizomycotina</taxon>
        <taxon>Sordariomycetes</taxon>
        <taxon>Hypocreomycetidae</taxon>
        <taxon>Hypocreales</taxon>
        <taxon>Ophiocordycipitaceae</taxon>
        <taxon>Purpureocillium</taxon>
    </lineage>
</organism>
<proteinExistence type="predicted"/>
<evidence type="ECO:0000313" key="2">
    <source>
        <dbReference type="Proteomes" id="UP000245956"/>
    </source>
</evidence>
<protein>
    <submittedName>
        <fullName evidence="1">Uncharacterized protein</fullName>
    </submittedName>
</protein>
<dbReference type="Proteomes" id="UP000245956">
    <property type="component" value="Unassembled WGS sequence"/>
</dbReference>
<sequence length="202" mass="21151">MNGSKKARIKAKSPSATVTVVPAAVSSASSGQRKRVPSGSTQVQAAADVAFPPSCLARCLGRPDVARPGCQHERALTSCRAWKDRGSTVQAGKQGGPLIPNNISLVSRYPMGMGTECISRSASAQGHRCISRQWRRADSGLFISMSPPPPLCLQLRGFVPASSRFLGRALRFALVYASGTADDASWESAIPCGSHGPEATAS</sequence>
<comment type="caution">
    <text evidence="1">The sequence shown here is derived from an EMBL/GenBank/DDBJ whole genome shotgun (WGS) entry which is preliminary data.</text>
</comment>